<proteinExistence type="predicted"/>
<gene>
    <name evidence="1" type="ORF">PCOR1329_LOCUS13452</name>
</gene>
<sequence>NLTAQHEKKWEENKAELATLEAEAVRVAMKHKVEPRMLAHDLLTLDKRTALCGLALEELQECDGLHVMAASAGLGYFKLVDDLWSHGRGHFAMVLAGQVIAKTAAEWNQKRDEFAFLLAPAVEGGAAQAAAGGLSEEIRGKVTECARKHFSFAALPDGRADEERAGAQIHAEGPAISIGVSSALHRSGSDKVALHPGCLQADAALENAKHESKEGEDPGGGIIFADDLLQPTVREAAAAAKVFQDMRAAPDAHGEAAVALQSLAVDADNKRRAAAVLGAFEGLERPLGAAAPAAQGEAGELKNLQNGASALQNLAVDAGNRRSGPCLAADADNQSGIAAALGALGGLARLPGARAPAAQEKAAAEPARRRALGALGGLVRLLGAGAPMAQKHAAGALRARGQRRRQ</sequence>
<evidence type="ECO:0000313" key="2">
    <source>
        <dbReference type="Proteomes" id="UP001189429"/>
    </source>
</evidence>
<protein>
    <submittedName>
        <fullName evidence="1">Uncharacterized protein</fullName>
    </submittedName>
</protein>
<organism evidence="1 2">
    <name type="scientific">Prorocentrum cordatum</name>
    <dbReference type="NCBI Taxonomy" id="2364126"/>
    <lineage>
        <taxon>Eukaryota</taxon>
        <taxon>Sar</taxon>
        <taxon>Alveolata</taxon>
        <taxon>Dinophyceae</taxon>
        <taxon>Prorocentrales</taxon>
        <taxon>Prorocentraceae</taxon>
        <taxon>Prorocentrum</taxon>
    </lineage>
</organism>
<keyword evidence="2" id="KW-1185">Reference proteome</keyword>
<dbReference type="EMBL" id="CAUYUJ010003970">
    <property type="protein sequence ID" value="CAK0807620.1"/>
    <property type="molecule type" value="Genomic_DNA"/>
</dbReference>
<feature type="non-terminal residue" evidence="1">
    <location>
        <position position="1"/>
    </location>
</feature>
<accession>A0ABN9QRJ5</accession>
<dbReference type="Proteomes" id="UP001189429">
    <property type="component" value="Unassembled WGS sequence"/>
</dbReference>
<name>A0ABN9QRJ5_9DINO</name>
<comment type="caution">
    <text evidence="1">The sequence shown here is derived from an EMBL/GenBank/DDBJ whole genome shotgun (WGS) entry which is preliminary data.</text>
</comment>
<evidence type="ECO:0000313" key="1">
    <source>
        <dbReference type="EMBL" id="CAK0807620.1"/>
    </source>
</evidence>
<reference evidence="1" key="1">
    <citation type="submission" date="2023-10" db="EMBL/GenBank/DDBJ databases">
        <authorList>
            <person name="Chen Y."/>
            <person name="Shah S."/>
            <person name="Dougan E. K."/>
            <person name="Thang M."/>
            <person name="Chan C."/>
        </authorList>
    </citation>
    <scope>NUCLEOTIDE SEQUENCE [LARGE SCALE GENOMIC DNA]</scope>
</reference>